<dbReference type="PATRIC" id="fig|759362.5.peg.2964"/>
<evidence type="ECO:0008006" key="3">
    <source>
        <dbReference type="Google" id="ProtNLM"/>
    </source>
</evidence>
<evidence type="ECO:0000313" key="1">
    <source>
        <dbReference type="EMBL" id="AEM42688.1"/>
    </source>
</evidence>
<protein>
    <recommendedName>
        <fullName evidence="3">Amino acid transporter</fullName>
    </recommendedName>
</protein>
<dbReference type="Gene3D" id="3.30.460.40">
    <property type="match status" value="1"/>
</dbReference>
<dbReference type="Pfam" id="PF10706">
    <property type="entry name" value="Aminoglyc_resit"/>
    <property type="match status" value="1"/>
</dbReference>
<geneLocation type="plasmid" evidence="2">
    <name>pKVU_200</name>
</geneLocation>
<sequence length="204" mass="23421">MSALQPLPQDAWDAWTPDQLAKRLACFTGDWYVVGGWALDLWHGAQTRAHEDLEFAVLADHEQPCRQALKDLSFFTAHDGTLAYLPLSAPLPADIWQQWGADMNTGLWRVDMMVDRGTPDLWIYKRDPALTMPRTDAIRQTPCGIRYLAPHLALLFKAKYARDKDNTDFQTALPRLTRAETADLTLWLDRFHPQHPWITALQNR</sequence>
<dbReference type="Proteomes" id="UP000000692">
    <property type="component" value="Plasmid 2"/>
</dbReference>
<dbReference type="AlphaFoldDB" id="F9YBD6"/>
<dbReference type="InterPro" id="IPR019646">
    <property type="entry name" value="Aminoglyc_AdlTrfase"/>
</dbReference>
<dbReference type="EMBL" id="CP002020">
    <property type="protein sequence ID" value="AEM42688.1"/>
    <property type="molecule type" value="Genomic_DNA"/>
</dbReference>
<dbReference type="HOGENOM" id="CLU_112485_0_0_5"/>
<dbReference type="OrthoDB" id="9800567at2"/>
<evidence type="ECO:0000313" key="2">
    <source>
        <dbReference type="Proteomes" id="UP000000692"/>
    </source>
</evidence>
<dbReference type="RefSeq" id="WP_014538140.1">
    <property type="nucleotide sequence ID" value="NC_017385.1"/>
</dbReference>
<proteinExistence type="predicted"/>
<reference evidence="1 2" key="1">
    <citation type="journal article" date="2011" name="J. Bacteriol.">
        <title>Complete genome sequence of the industrial strain Ketogulonicigenium vulgare WSH-001.</title>
        <authorList>
            <person name="Liu L."/>
            <person name="Li Y."/>
            <person name="Zhang J."/>
            <person name="Zhou Z."/>
            <person name="Liu J."/>
            <person name="Li X."/>
            <person name="Zhou J."/>
            <person name="Du G."/>
            <person name="Wang L."/>
            <person name="Chen J."/>
        </authorList>
    </citation>
    <scope>NUCLEOTIDE SEQUENCE [LARGE SCALE GENOMIC DNA]</scope>
    <source>
        <strain evidence="1 2">WSH-001</strain>
        <plasmid evidence="2">pKVU_200</plasmid>
    </source>
</reference>
<dbReference type="KEGG" id="kvl:KVU_PB0010"/>
<organism evidence="1 2">
    <name type="scientific">Ketogulonicigenium vulgare (strain WSH-001)</name>
    <dbReference type="NCBI Taxonomy" id="759362"/>
    <lineage>
        <taxon>Bacteria</taxon>
        <taxon>Pseudomonadati</taxon>
        <taxon>Pseudomonadota</taxon>
        <taxon>Alphaproteobacteria</taxon>
        <taxon>Rhodobacterales</taxon>
        <taxon>Roseobacteraceae</taxon>
        <taxon>Ketogulonicigenium</taxon>
    </lineage>
</organism>
<accession>F9YBD6</accession>
<keyword evidence="1" id="KW-0614">Plasmid</keyword>
<name>F9YBD6_KETVW</name>
<gene>
    <name evidence="1" type="ordered locus">KVU_PB0010</name>
</gene>
<keyword evidence="2" id="KW-1185">Reference proteome</keyword>